<keyword evidence="1" id="KW-1185">Reference proteome</keyword>
<sequence>MVKRCGEFDLFDAKRNRRGDEQMVHDMAHISTYTDLGGGALPDMLPATAQALSAILPVLILPHPFPLFPPYYHPSPAPFLPLHLLADEDKPAPSTKRAE</sequence>
<name>A0A0M3HZ24_ASCLU</name>
<dbReference type="WBParaSite" id="ALUE_0000886401-mRNA-1">
    <property type="protein sequence ID" value="ALUE_0000886401-mRNA-1"/>
    <property type="gene ID" value="ALUE_0000886401"/>
</dbReference>
<accession>A0A0M3HZ24</accession>
<organism evidence="1 2">
    <name type="scientific">Ascaris lumbricoides</name>
    <name type="common">Giant roundworm</name>
    <dbReference type="NCBI Taxonomy" id="6252"/>
    <lineage>
        <taxon>Eukaryota</taxon>
        <taxon>Metazoa</taxon>
        <taxon>Ecdysozoa</taxon>
        <taxon>Nematoda</taxon>
        <taxon>Chromadorea</taxon>
        <taxon>Rhabditida</taxon>
        <taxon>Spirurina</taxon>
        <taxon>Ascaridomorpha</taxon>
        <taxon>Ascaridoidea</taxon>
        <taxon>Ascarididae</taxon>
        <taxon>Ascaris</taxon>
    </lineage>
</organism>
<dbReference type="AlphaFoldDB" id="A0A0M3HZ24"/>
<proteinExistence type="predicted"/>
<dbReference type="Proteomes" id="UP000036681">
    <property type="component" value="Unplaced"/>
</dbReference>
<protein>
    <submittedName>
        <fullName evidence="2">Uncharacterized protein</fullName>
    </submittedName>
</protein>
<reference evidence="2" key="1">
    <citation type="submission" date="2017-02" db="UniProtKB">
        <authorList>
            <consortium name="WormBaseParasite"/>
        </authorList>
    </citation>
    <scope>IDENTIFICATION</scope>
</reference>
<evidence type="ECO:0000313" key="2">
    <source>
        <dbReference type="WBParaSite" id="ALUE_0000886401-mRNA-1"/>
    </source>
</evidence>
<evidence type="ECO:0000313" key="1">
    <source>
        <dbReference type="Proteomes" id="UP000036681"/>
    </source>
</evidence>